<organism evidence="1 2">
    <name type="scientific">Penicillium rubens (strain ATCC 28089 / DSM 1075 / NRRL 1951 / Wisconsin 54-1255)</name>
    <name type="common">Penicillium chrysogenum</name>
    <dbReference type="NCBI Taxonomy" id="500485"/>
    <lineage>
        <taxon>Eukaryota</taxon>
        <taxon>Fungi</taxon>
        <taxon>Dikarya</taxon>
        <taxon>Ascomycota</taxon>
        <taxon>Pezizomycotina</taxon>
        <taxon>Eurotiomycetes</taxon>
        <taxon>Eurotiomycetidae</taxon>
        <taxon>Eurotiales</taxon>
        <taxon>Aspergillaceae</taxon>
        <taxon>Penicillium</taxon>
        <taxon>Penicillium chrysogenum species complex</taxon>
    </lineage>
</organism>
<keyword evidence="2" id="KW-1185">Reference proteome</keyword>
<dbReference type="VEuPathDB" id="FungiDB:PCH_Pc22g14310"/>
<evidence type="ECO:0000313" key="2">
    <source>
        <dbReference type="Proteomes" id="UP000000724"/>
    </source>
</evidence>
<accession>B6HUJ6</accession>
<gene>
    <name evidence="1" type="ORF">Pc22g14310</name>
    <name evidence="1" type="ORF">PCH_Pc22g14310</name>
</gene>
<proteinExistence type="predicted"/>
<name>B6HUJ6_PENRW</name>
<dbReference type="OrthoDB" id="10370399at2759"/>
<dbReference type="HOGENOM" id="CLU_2159250_0_0_1"/>
<dbReference type="AlphaFoldDB" id="B6HUJ6"/>
<sequence length="111" mass="12491">MTLVLSVGLKKNENERRYWRSLSTGCWMASIKQSQDMVPFNFEHEFAINPMVGAQNHREAVDLTEGEHSRGINPERPIRTVGNCTRAIGLARNTSKVQRVGKSSKELHLAA</sequence>
<protein>
    <submittedName>
        <fullName evidence="1">Uncharacterized protein</fullName>
    </submittedName>
</protein>
<dbReference type="Proteomes" id="UP000000724">
    <property type="component" value="Contig Pc00c22"/>
</dbReference>
<reference evidence="1 2" key="1">
    <citation type="journal article" date="2008" name="Nat. Biotechnol.">
        <title>Genome sequencing and analysis of the filamentous fungus Penicillium chrysogenum.</title>
        <authorList>
            <person name="van den Berg M.A."/>
            <person name="Albang R."/>
            <person name="Albermann K."/>
            <person name="Badger J.H."/>
            <person name="Daran J.-M."/>
            <person name="Driessen A.J.M."/>
            <person name="Garcia-Estrada C."/>
            <person name="Fedorova N.D."/>
            <person name="Harris D.M."/>
            <person name="Heijne W.H.M."/>
            <person name="Joardar V.S."/>
            <person name="Kiel J.A.K.W."/>
            <person name="Kovalchuk A."/>
            <person name="Martin J.F."/>
            <person name="Nierman W.C."/>
            <person name="Nijland J.G."/>
            <person name="Pronk J.T."/>
            <person name="Roubos J.A."/>
            <person name="van der Klei I.J."/>
            <person name="van Peij N.N.M.E."/>
            <person name="Veenhuis M."/>
            <person name="von Doehren H."/>
            <person name="Wagner C."/>
            <person name="Wortman J.R."/>
            <person name="Bovenberg R.A.L."/>
        </authorList>
    </citation>
    <scope>NUCLEOTIDE SEQUENCE [LARGE SCALE GENOMIC DNA]</scope>
    <source>
        <strain evidence="2">ATCC 28089 / DSM 1075 / NRRL 1951 / Wisconsin 54-1255</strain>
    </source>
</reference>
<dbReference type="EMBL" id="AM920437">
    <property type="protein sequence ID" value="CAP98719.1"/>
    <property type="molecule type" value="Genomic_DNA"/>
</dbReference>
<evidence type="ECO:0000313" key="1">
    <source>
        <dbReference type="EMBL" id="CAP98719.1"/>
    </source>
</evidence>